<dbReference type="Gene3D" id="3.30.565.40">
    <property type="entry name" value="Fervidobacterium nodosum Rt17-B1 like"/>
    <property type="match status" value="1"/>
</dbReference>
<dbReference type="EMBL" id="JRNN01000097">
    <property type="protein sequence ID" value="KGF32880.1"/>
    <property type="molecule type" value="Genomic_DNA"/>
</dbReference>
<evidence type="ECO:0008006" key="4">
    <source>
        <dbReference type="Google" id="ProtNLM"/>
    </source>
</evidence>
<dbReference type="OrthoDB" id="594879at2"/>
<proteinExistence type="predicted"/>
<name>A0A095ZDR0_9BACT</name>
<organism evidence="2 3">
    <name type="scientific">Hoylesella buccalis DNF00853</name>
    <dbReference type="NCBI Taxonomy" id="1401074"/>
    <lineage>
        <taxon>Bacteria</taxon>
        <taxon>Pseudomonadati</taxon>
        <taxon>Bacteroidota</taxon>
        <taxon>Bacteroidia</taxon>
        <taxon>Bacteroidales</taxon>
        <taxon>Prevotellaceae</taxon>
        <taxon>Hoylesella</taxon>
    </lineage>
</organism>
<dbReference type="PROSITE" id="PS51257">
    <property type="entry name" value="PROKAR_LIPOPROTEIN"/>
    <property type="match status" value="1"/>
</dbReference>
<dbReference type="InterPro" id="IPR037126">
    <property type="entry name" value="PdaC/RsiV-like_sf"/>
</dbReference>
<dbReference type="Proteomes" id="UP000029556">
    <property type="component" value="Unassembled WGS sequence"/>
</dbReference>
<protein>
    <recommendedName>
        <fullName evidence="4">DUF3298 domain-containing protein</fullName>
    </recommendedName>
</protein>
<dbReference type="AlphaFoldDB" id="A0A095ZDR0"/>
<dbReference type="Gene3D" id="3.90.640.20">
    <property type="entry name" value="Heat-shock cognate protein, ATPase"/>
    <property type="match status" value="1"/>
</dbReference>
<accession>A0A095ZDR0</accession>
<evidence type="ECO:0000256" key="1">
    <source>
        <dbReference type="SAM" id="SignalP"/>
    </source>
</evidence>
<reference evidence="2 3" key="1">
    <citation type="submission" date="2014-07" db="EMBL/GenBank/DDBJ databases">
        <authorList>
            <person name="McCorrison J."/>
            <person name="Sanka R."/>
            <person name="Torralba M."/>
            <person name="Gillis M."/>
            <person name="Haft D.H."/>
            <person name="Methe B."/>
            <person name="Sutton G."/>
            <person name="Nelson K.E."/>
        </authorList>
    </citation>
    <scope>NUCLEOTIDE SEQUENCE [LARGE SCALE GENOMIC DNA]</scope>
    <source>
        <strain evidence="2 3">DNF00853</strain>
    </source>
</reference>
<evidence type="ECO:0000313" key="2">
    <source>
        <dbReference type="EMBL" id="KGF32880.1"/>
    </source>
</evidence>
<gene>
    <name evidence="2" type="ORF">HMPREF2137_12795</name>
</gene>
<dbReference type="RefSeq" id="WP_156099980.1">
    <property type="nucleotide sequence ID" value="NZ_JRNN01000097.1"/>
</dbReference>
<feature type="signal peptide" evidence="1">
    <location>
        <begin position="1"/>
        <end position="37"/>
    </location>
</feature>
<keyword evidence="1" id="KW-0732">Signal</keyword>
<evidence type="ECO:0000313" key="3">
    <source>
        <dbReference type="Proteomes" id="UP000029556"/>
    </source>
</evidence>
<feature type="chain" id="PRO_5001922763" description="DUF3298 domain-containing protein" evidence="1">
    <location>
        <begin position="38"/>
        <end position="318"/>
    </location>
</feature>
<comment type="caution">
    <text evidence="2">The sequence shown here is derived from an EMBL/GenBank/DDBJ whole genome shotgun (WGS) entry which is preliminary data.</text>
</comment>
<sequence>MAKRFCCYLFKVKSNRVLLGLCIAVLAFVAASCNNSAKKNSQMAAVGDSIVSDTEDSLVFVTLRDSVLKDSAYTHSLTFQFPVSGSKGVRESIGRYLSEKLSYFYPNIDMTNDAEVRVHAYRGDITDGRGLLSHYMKEYTTGFENLTNEFGIRSDMLMFQEVVGSVVWESDKALTYCIAFENFMGGAHGGHLQSARTFRKTDGKMIQLIDSTQLDKMQALMYEGLKDYLGQDITPNFNMKVSDMLFVKRIPLPADHLVMRQNGLFFLYQLDEIVGYVYGMPCFTLPYDKVMPFMTAEAVELIPQQKNKKNSPQGKENK</sequence>